<proteinExistence type="predicted"/>
<dbReference type="Proteomes" id="UP001066276">
    <property type="component" value="Chromosome 8"/>
</dbReference>
<feature type="region of interest" description="Disordered" evidence="1">
    <location>
        <begin position="75"/>
        <end position="155"/>
    </location>
</feature>
<protein>
    <submittedName>
        <fullName evidence="2">Uncharacterized protein</fullName>
    </submittedName>
</protein>
<feature type="compositionally biased region" description="Basic residues" evidence="1">
    <location>
        <begin position="93"/>
        <end position="106"/>
    </location>
</feature>
<gene>
    <name evidence="2" type="ORF">NDU88_008069</name>
</gene>
<dbReference type="AlphaFoldDB" id="A0AAV7P3X9"/>
<evidence type="ECO:0000256" key="1">
    <source>
        <dbReference type="SAM" id="MobiDB-lite"/>
    </source>
</evidence>
<comment type="caution">
    <text evidence="2">The sequence shown here is derived from an EMBL/GenBank/DDBJ whole genome shotgun (WGS) entry which is preliminary data.</text>
</comment>
<feature type="region of interest" description="Disordered" evidence="1">
    <location>
        <begin position="300"/>
        <end position="324"/>
    </location>
</feature>
<accession>A0AAV7P3X9</accession>
<name>A0AAV7P3X9_PLEWA</name>
<reference evidence="2" key="1">
    <citation type="journal article" date="2022" name="bioRxiv">
        <title>Sequencing and chromosome-scale assembly of the giantPleurodeles waltlgenome.</title>
        <authorList>
            <person name="Brown T."/>
            <person name="Elewa A."/>
            <person name="Iarovenko S."/>
            <person name="Subramanian E."/>
            <person name="Araus A.J."/>
            <person name="Petzold A."/>
            <person name="Susuki M."/>
            <person name="Suzuki K.-i.T."/>
            <person name="Hayashi T."/>
            <person name="Toyoda A."/>
            <person name="Oliveira C."/>
            <person name="Osipova E."/>
            <person name="Leigh N.D."/>
            <person name="Simon A."/>
            <person name="Yun M.H."/>
        </authorList>
    </citation>
    <scope>NUCLEOTIDE SEQUENCE</scope>
    <source>
        <strain evidence="2">20211129_DDA</strain>
        <tissue evidence="2">Liver</tissue>
    </source>
</reference>
<keyword evidence="3" id="KW-1185">Reference proteome</keyword>
<dbReference type="EMBL" id="JANPWB010000012">
    <property type="protein sequence ID" value="KAJ1119885.1"/>
    <property type="molecule type" value="Genomic_DNA"/>
</dbReference>
<organism evidence="2 3">
    <name type="scientific">Pleurodeles waltl</name>
    <name type="common">Iberian ribbed newt</name>
    <dbReference type="NCBI Taxonomy" id="8319"/>
    <lineage>
        <taxon>Eukaryota</taxon>
        <taxon>Metazoa</taxon>
        <taxon>Chordata</taxon>
        <taxon>Craniata</taxon>
        <taxon>Vertebrata</taxon>
        <taxon>Euteleostomi</taxon>
        <taxon>Amphibia</taxon>
        <taxon>Batrachia</taxon>
        <taxon>Caudata</taxon>
        <taxon>Salamandroidea</taxon>
        <taxon>Salamandridae</taxon>
        <taxon>Pleurodelinae</taxon>
        <taxon>Pleurodeles</taxon>
    </lineage>
</organism>
<evidence type="ECO:0000313" key="2">
    <source>
        <dbReference type="EMBL" id="KAJ1119885.1"/>
    </source>
</evidence>
<sequence length="466" mass="49376">MEPNKVVMALKVLQDEGREDLIKEGVLEEAWVGLRRPKRRSAEGVSAAVAACSSPKSGKKFTKKSVEGRKVCCSPDMGAADNASLPSVSSARSRGRRGGYLPRRRGSSFLRRASSGGRGAQTRPAVARAGHLGAKEKGAHAQLSARSQAQSPIERGVEHDLWDADERTLAGAHKMAAPSVLVQLMPVIKKKIVGKPDMAVNPGLQVSKDVVVITDDEEKLQEAGRRVIDPVLGGKAYVGLDIWQPDSGEGTSGCDTSHVSGEHGVQAIYRQSGRIVGDQSLPVKVRAPSEHRLEGRVRSGAVHPISRDAAGTVEAQPSTSRSTGDDWAALDEELLDYEEEVEVPVMSKKRVVVAGEVPEVVQGGHVPVHRQETAAGSLPRGEEGCVGILRQHDGSDNCGILSRANVSNVTRGSKEFQNKVDASIQVSTVTETEGKKEVSGGNGDESVEKDESGEGGKTGVLIQVGT</sequence>
<feature type="region of interest" description="Disordered" evidence="1">
    <location>
        <begin position="428"/>
        <end position="466"/>
    </location>
</feature>
<evidence type="ECO:0000313" key="3">
    <source>
        <dbReference type="Proteomes" id="UP001066276"/>
    </source>
</evidence>